<keyword evidence="3" id="KW-0472">Membrane</keyword>
<accession>A0ABY8UQZ0</accession>
<dbReference type="InterPro" id="IPR006140">
    <property type="entry name" value="D-isomer_DH_NAD-bd"/>
</dbReference>
<sequence>MSSLATDTGDIALLYTKWANKPVYMELLKERGMPVVDADELAEADWQRVTFATVWSPPAGLLAKCPNLRVVQSLGAGVDSLLAAGQVPQELPITRIVDPLMAQRMATWVVWGVISWQRKMEDYAAAQRSCQWAVDIEARGSNRDNAEVAVGVMGLGVMGQATAKQLLAMGYQVSGWSRSSSSHSECTAAGISCYAGQQQLEMFVRAQDVLVCLLPLTPETTGIINAQLLSWLRPGSAVINGGRGRQLIEADLLGALDSGQVDFALLDVFDHEPLPPTSRLSPQTPLALLLLLLLLLLLPPLLLLLLLLQVDFALLDVFDHEPLPPTSRLWSHPRVRITPHVASMTTMETAADQIAANYHSVAAGKGPLEANLVDRNRGY</sequence>
<dbReference type="EMBL" id="CP126222">
    <property type="protein sequence ID" value="WIA23078.1"/>
    <property type="molecule type" value="Genomic_DNA"/>
</dbReference>
<keyword evidence="1" id="KW-0560">Oxidoreductase</keyword>
<dbReference type="PANTHER" id="PTHR43333:SF1">
    <property type="entry name" value="D-ISOMER SPECIFIC 2-HYDROXYACID DEHYDROGENASE NAD-BINDING DOMAIN-CONTAINING PROTEIN"/>
    <property type="match status" value="1"/>
</dbReference>
<dbReference type="Pfam" id="PF02826">
    <property type="entry name" value="2-Hacid_dh_C"/>
    <property type="match status" value="2"/>
</dbReference>
<reference evidence="5 6" key="1">
    <citation type="submission" date="2023-05" db="EMBL/GenBank/DDBJ databases">
        <title>A 100% complete, gapless, phased diploid assembly of the Scenedesmus obliquus UTEX 3031 genome.</title>
        <authorList>
            <person name="Biondi T.C."/>
            <person name="Hanschen E.R."/>
            <person name="Kwon T."/>
            <person name="Eng W."/>
            <person name="Kruse C.P.S."/>
            <person name="Koehler S.I."/>
            <person name="Kunde Y."/>
            <person name="Gleasner C.D."/>
            <person name="You Mak K.T."/>
            <person name="Polle J."/>
            <person name="Hovde B.T."/>
            <person name="Starkenburg S.R."/>
        </authorList>
    </citation>
    <scope>NUCLEOTIDE SEQUENCE [LARGE SCALE GENOMIC DNA]</scope>
    <source>
        <strain evidence="5 6">DOE0152z</strain>
    </source>
</reference>
<keyword evidence="6" id="KW-1185">Reference proteome</keyword>
<evidence type="ECO:0000259" key="4">
    <source>
        <dbReference type="Pfam" id="PF02826"/>
    </source>
</evidence>
<evidence type="ECO:0000256" key="1">
    <source>
        <dbReference type="ARBA" id="ARBA00023002"/>
    </source>
</evidence>
<protein>
    <recommendedName>
        <fullName evidence="4">D-isomer specific 2-hydroxyacid dehydrogenase NAD-binding domain-containing protein</fullName>
    </recommendedName>
</protein>
<dbReference type="SUPFAM" id="SSF51735">
    <property type="entry name" value="NAD(P)-binding Rossmann-fold domains"/>
    <property type="match status" value="2"/>
</dbReference>
<evidence type="ECO:0000256" key="3">
    <source>
        <dbReference type="SAM" id="Phobius"/>
    </source>
</evidence>
<dbReference type="PANTHER" id="PTHR43333">
    <property type="entry name" value="2-HACID_DH_C DOMAIN-CONTAINING PROTEIN"/>
    <property type="match status" value="1"/>
</dbReference>
<proteinExistence type="predicted"/>
<dbReference type="CDD" id="cd12164">
    <property type="entry name" value="GDH_like_2"/>
    <property type="match status" value="1"/>
</dbReference>
<name>A0ABY8UQZ0_TETOB</name>
<feature type="domain" description="D-isomer specific 2-hydroxyacid dehydrogenase NAD-binding" evidence="4">
    <location>
        <begin position="310"/>
        <end position="342"/>
    </location>
</feature>
<organism evidence="5 6">
    <name type="scientific">Tetradesmus obliquus</name>
    <name type="common">Green alga</name>
    <name type="synonym">Acutodesmus obliquus</name>
    <dbReference type="NCBI Taxonomy" id="3088"/>
    <lineage>
        <taxon>Eukaryota</taxon>
        <taxon>Viridiplantae</taxon>
        <taxon>Chlorophyta</taxon>
        <taxon>core chlorophytes</taxon>
        <taxon>Chlorophyceae</taxon>
        <taxon>CS clade</taxon>
        <taxon>Sphaeropleales</taxon>
        <taxon>Scenedesmaceae</taxon>
        <taxon>Tetradesmus</taxon>
    </lineage>
</organism>
<dbReference type="Proteomes" id="UP001244341">
    <property type="component" value="Chromosome 15b"/>
</dbReference>
<dbReference type="SUPFAM" id="SSF52283">
    <property type="entry name" value="Formate/glycerate dehydrogenase catalytic domain-like"/>
    <property type="match status" value="1"/>
</dbReference>
<evidence type="ECO:0000313" key="6">
    <source>
        <dbReference type="Proteomes" id="UP001244341"/>
    </source>
</evidence>
<dbReference type="Gene3D" id="3.40.50.720">
    <property type="entry name" value="NAD(P)-binding Rossmann-like Domain"/>
    <property type="match status" value="3"/>
</dbReference>
<keyword evidence="2" id="KW-0520">NAD</keyword>
<keyword evidence="3" id="KW-0812">Transmembrane</keyword>
<evidence type="ECO:0000256" key="2">
    <source>
        <dbReference type="ARBA" id="ARBA00023027"/>
    </source>
</evidence>
<dbReference type="InterPro" id="IPR036291">
    <property type="entry name" value="NAD(P)-bd_dom_sf"/>
</dbReference>
<feature type="domain" description="D-isomer specific 2-hydroxyacid dehydrogenase NAD-binding" evidence="4">
    <location>
        <begin position="113"/>
        <end position="280"/>
    </location>
</feature>
<keyword evidence="3" id="KW-1133">Transmembrane helix</keyword>
<feature type="transmembrane region" description="Helical" evidence="3">
    <location>
        <begin position="286"/>
        <end position="308"/>
    </location>
</feature>
<evidence type="ECO:0000313" key="5">
    <source>
        <dbReference type="EMBL" id="WIA23078.1"/>
    </source>
</evidence>
<gene>
    <name evidence="5" type="ORF">OEZ85_001422</name>
</gene>